<protein>
    <submittedName>
        <fullName evidence="3">Uncharacterized protein</fullName>
    </submittedName>
</protein>
<keyword evidence="1" id="KW-0677">Repeat</keyword>
<dbReference type="InterPro" id="IPR001258">
    <property type="entry name" value="NHL_repeat"/>
</dbReference>
<accession>A0AAV7JUM2</accession>
<sequence>MNFLFKTDKKPKLHEISVEKVTGKYGSDEGDFKSPQTVVIDPLNDRIHVADLINSRIQVFSLGLEFLFSFPSPSSGSHFLYPYGICIVETLVFVTASSTDYLKNDLGQGLFIYTTDGVFVADFLNRIVYKEDMTLKSPQGIAADTNNTVYIADYGNDRVIELHNDLSLFKVLLYTPGPHDVKIYQSKLYVLSDDCQVKILCLEDQSFLKTIRVSLPTFQRKILTEFFEVSDIGLFISNRKSNKICFMSHEGELIKELGEDSMCSHIKGVAMINCDRMVNVCEKDSGRLKLLKLSSNKI</sequence>
<feature type="repeat" description="NHL" evidence="2">
    <location>
        <begin position="19"/>
        <end position="63"/>
    </location>
</feature>
<evidence type="ECO:0000313" key="4">
    <source>
        <dbReference type="Proteomes" id="UP001165289"/>
    </source>
</evidence>
<keyword evidence="4" id="KW-1185">Reference proteome</keyword>
<dbReference type="PROSITE" id="PS51125">
    <property type="entry name" value="NHL"/>
    <property type="match status" value="2"/>
</dbReference>
<feature type="repeat" description="NHL" evidence="2">
    <location>
        <begin position="135"/>
        <end position="165"/>
    </location>
</feature>
<dbReference type="GO" id="GO:0043161">
    <property type="term" value="P:proteasome-mediated ubiquitin-dependent protein catabolic process"/>
    <property type="evidence" value="ECO:0007669"/>
    <property type="project" value="TreeGrafter"/>
</dbReference>
<reference evidence="3 4" key="1">
    <citation type="journal article" date="2023" name="BMC Biol.">
        <title>The compact genome of the sponge Oopsacas minuta (Hexactinellida) is lacking key metazoan core genes.</title>
        <authorList>
            <person name="Santini S."/>
            <person name="Schenkelaars Q."/>
            <person name="Jourda C."/>
            <person name="Duchesne M."/>
            <person name="Belahbib H."/>
            <person name="Rocher C."/>
            <person name="Selva M."/>
            <person name="Riesgo A."/>
            <person name="Vervoort M."/>
            <person name="Leys S.P."/>
            <person name="Kodjabachian L."/>
            <person name="Le Bivic A."/>
            <person name="Borchiellini C."/>
            <person name="Claverie J.M."/>
            <person name="Renard E."/>
        </authorList>
    </citation>
    <scope>NUCLEOTIDE SEQUENCE [LARGE SCALE GENOMIC DNA]</scope>
    <source>
        <strain evidence="3">SPO-2</strain>
    </source>
</reference>
<dbReference type="GO" id="GO:0061630">
    <property type="term" value="F:ubiquitin protein ligase activity"/>
    <property type="evidence" value="ECO:0007669"/>
    <property type="project" value="TreeGrafter"/>
</dbReference>
<evidence type="ECO:0000313" key="3">
    <source>
        <dbReference type="EMBL" id="KAI6652708.1"/>
    </source>
</evidence>
<dbReference type="InterPro" id="IPR011042">
    <property type="entry name" value="6-blade_b-propeller_TolB-like"/>
</dbReference>
<dbReference type="SUPFAM" id="SSF75011">
    <property type="entry name" value="3-carboxy-cis,cis-mucoante lactonizing enzyme"/>
    <property type="match status" value="1"/>
</dbReference>
<organism evidence="3 4">
    <name type="scientific">Oopsacas minuta</name>
    <dbReference type="NCBI Taxonomy" id="111878"/>
    <lineage>
        <taxon>Eukaryota</taxon>
        <taxon>Metazoa</taxon>
        <taxon>Porifera</taxon>
        <taxon>Hexactinellida</taxon>
        <taxon>Hexasterophora</taxon>
        <taxon>Lyssacinosida</taxon>
        <taxon>Leucopsacidae</taxon>
        <taxon>Oopsacas</taxon>
    </lineage>
</organism>
<dbReference type="Proteomes" id="UP001165289">
    <property type="component" value="Unassembled WGS sequence"/>
</dbReference>
<dbReference type="Gene3D" id="2.120.10.30">
    <property type="entry name" value="TolB, C-terminal domain"/>
    <property type="match status" value="1"/>
</dbReference>
<dbReference type="GO" id="GO:0008270">
    <property type="term" value="F:zinc ion binding"/>
    <property type="evidence" value="ECO:0007669"/>
    <property type="project" value="UniProtKB-KW"/>
</dbReference>
<gene>
    <name evidence="3" type="ORF">LOD99_4491</name>
</gene>
<dbReference type="PANTHER" id="PTHR24104">
    <property type="entry name" value="E3 UBIQUITIN-PROTEIN LIGASE NHLRC1-RELATED"/>
    <property type="match status" value="1"/>
</dbReference>
<dbReference type="PANTHER" id="PTHR24104:SF25">
    <property type="entry name" value="PROTEIN LIN-41"/>
    <property type="match status" value="1"/>
</dbReference>
<dbReference type="Pfam" id="PF01436">
    <property type="entry name" value="NHL"/>
    <property type="match status" value="1"/>
</dbReference>
<dbReference type="AlphaFoldDB" id="A0AAV7JUM2"/>
<evidence type="ECO:0000256" key="1">
    <source>
        <dbReference type="ARBA" id="ARBA00022737"/>
    </source>
</evidence>
<comment type="caution">
    <text evidence="3">The sequence shown here is derived from an EMBL/GenBank/DDBJ whole genome shotgun (WGS) entry which is preliminary data.</text>
</comment>
<name>A0AAV7JUM2_9METZ</name>
<dbReference type="EMBL" id="JAKMXF010000298">
    <property type="protein sequence ID" value="KAI6652708.1"/>
    <property type="molecule type" value="Genomic_DNA"/>
</dbReference>
<proteinExistence type="predicted"/>
<dbReference type="GO" id="GO:0000209">
    <property type="term" value="P:protein polyubiquitination"/>
    <property type="evidence" value="ECO:0007669"/>
    <property type="project" value="TreeGrafter"/>
</dbReference>
<evidence type="ECO:0000256" key="2">
    <source>
        <dbReference type="PROSITE-ProRule" id="PRU00504"/>
    </source>
</evidence>
<dbReference type="InterPro" id="IPR050952">
    <property type="entry name" value="TRIM-NHL_E3_ligases"/>
</dbReference>